<accession>A0A1G4K6E6</accession>
<evidence type="ECO:0000313" key="2">
    <source>
        <dbReference type="Proteomes" id="UP000191144"/>
    </source>
</evidence>
<organism evidence="1 2">
    <name type="scientific">Lachancea meyersii CBS 8951</name>
    <dbReference type="NCBI Taxonomy" id="1266667"/>
    <lineage>
        <taxon>Eukaryota</taxon>
        <taxon>Fungi</taxon>
        <taxon>Dikarya</taxon>
        <taxon>Ascomycota</taxon>
        <taxon>Saccharomycotina</taxon>
        <taxon>Saccharomycetes</taxon>
        <taxon>Saccharomycetales</taxon>
        <taxon>Saccharomycetaceae</taxon>
        <taxon>Lachancea</taxon>
    </lineage>
</organism>
<dbReference type="Proteomes" id="UP000191144">
    <property type="component" value="Chromosome G"/>
</dbReference>
<name>A0A1G4K6E6_9SACH</name>
<keyword evidence="2" id="KW-1185">Reference proteome</keyword>
<gene>
    <name evidence="1" type="ORF">LAME_0G03092G</name>
</gene>
<evidence type="ECO:0000313" key="1">
    <source>
        <dbReference type="EMBL" id="SCU99420.1"/>
    </source>
</evidence>
<dbReference type="OrthoDB" id="1701437at2759"/>
<protein>
    <submittedName>
        <fullName evidence="1">LAME_0G03092g1_1</fullName>
    </submittedName>
</protein>
<dbReference type="EMBL" id="LT598484">
    <property type="protein sequence ID" value="SCU99420.1"/>
    <property type="molecule type" value="Genomic_DNA"/>
</dbReference>
<proteinExistence type="predicted"/>
<sequence>MLVAKLDSTNLDNELFSTLWSLLQKNAPPTHFIEESKLLLNALIFYFSCRNAPGGNTYTYGSFLTGVLFQKSKRFLFLANVLLPELLRHLQKILISTTDARLQWSAFINIVTHVWCFNTFLQFLSSNNGYLSLTHKLLRIKPKLGNTSEFYTATINSNIQFYNSQLLYNAILQLLKSHIFKSRTFSTLLKRRKPLPNTIPRSKDNCPNCRNAPVNPYVATCCGSQYCYICMLKCIQSKSCSFCDSTSIHGKPLYNHSVTKLKENT</sequence>
<reference evidence="2" key="1">
    <citation type="submission" date="2016-03" db="EMBL/GenBank/DDBJ databases">
        <authorList>
            <person name="Devillers Hugo."/>
        </authorList>
    </citation>
    <scope>NUCLEOTIDE SEQUENCE [LARGE SCALE GENOMIC DNA]</scope>
</reference>
<dbReference type="AlphaFoldDB" id="A0A1G4K6E6"/>